<evidence type="ECO:0000313" key="1">
    <source>
        <dbReference type="EMBL" id="MPC89655.1"/>
    </source>
</evidence>
<organism evidence="1 2">
    <name type="scientific">Portunus trituberculatus</name>
    <name type="common">Swimming crab</name>
    <name type="synonym">Neptunus trituberculatus</name>
    <dbReference type="NCBI Taxonomy" id="210409"/>
    <lineage>
        <taxon>Eukaryota</taxon>
        <taxon>Metazoa</taxon>
        <taxon>Ecdysozoa</taxon>
        <taxon>Arthropoda</taxon>
        <taxon>Crustacea</taxon>
        <taxon>Multicrustacea</taxon>
        <taxon>Malacostraca</taxon>
        <taxon>Eumalacostraca</taxon>
        <taxon>Eucarida</taxon>
        <taxon>Decapoda</taxon>
        <taxon>Pleocyemata</taxon>
        <taxon>Brachyura</taxon>
        <taxon>Eubrachyura</taxon>
        <taxon>Portunoidea</taxon>
        <taxon>Portunidae</taxon>
        <taxon>Portuninae</taxon>
        <taxon>Portunus</taxon>
    </lineage>
</organism>
<name>A0A5B7J4G9_PORTR</name>
<accession>A0A5B7J4G9</accession>
<dbReference type="AlphaFoldDB" id="A0A5B7J4G9"/>
<proteinExistence type="predicted"/>
<dbReference type="Proteomes" id="UP000324222">
    <property type="component" value="Unassembled WGS sequence"/>
</dbReference>
<comment type="caution">
    <text evidence="1">The sequence shown here is derived from an EMBL/GenBank/DDBJ whole genome shotgun (WGS) entry which is preliminary data.</text>
</comment>
<reference evidence="1 2" key="1">
    <citation type="submission" date="2019-05" db="EMBL/GenBank/DDBJ databases">
        <title>Another draft genome of Portunus trituberculatus and its Hox gene families provides insights of decapod evolution.</title>
        <authorList>
            <person name="Jeong J.-H."/>
            <person name="Song I."/>
            <person name="Kim S."/>
            <person name="Choi T."/>
            <person name="Kim D."/>
            <person name="Ryu S."/>
            <person name="Kim W."/>
        </authorList>
    </citation>
    <scope>NUCLEOTIDE SEQUENCE [LARGE SCALE GENOMIC DNA]</scope>
    <source>
        <tissue evidence="1">Muscle</tissue>
    </source>
</reference>
<sequence>MAILITAPIERLKLFRHSENGWRN</sequence>
<gene>
    <name evidence="1" type="ORF">E2C01_084609</name>
</gene>
<protein>
    <submittedName>
        <fullName evidence="1">Uncharacterized protein</fullName>
    </submittedName>
</protein>
<evidence type="ECO:0000313" key="2">
    <source>
        <dbReference type="Proteomes" id="UP000324222"/>
    </source>
</evidence>
<dbReference type="EMBL" id="VSRR010081727">
    <property type="protein sequence ID" value="MPC89655.1"/>
    <property type="molecule type" value="Genomic_DNA"/>
</dbReference>
<keyword evidence="2" id="KW-1185">Reference proteome</keyword>